<sequence length="52" mass="6408">MLNSLYYSNKNSYFFHIYYNKHKINKLKCILNLKSSFDFNLQIYTSQQYSIQ</sequence>
<dbReference type="EMBL" id="KQ428970">
    <property type="protein sequence ID" value="KOF65746.1"/>
    <property type="molecule type" value="Genomic_DNA"/>
</dbReference>
<proteinExistence type="predicted"/>
<accession>A0A0L8FM13</accession>
<protein>
    <submittedName>
        <fullName evidence="1">Uncharacterized protein</fullName>
    </submittedName>
</protein>
<reference evidence="1" key="1">
    <citation type="submission" date="2015-07" db="EMBL/GenBank/DDBJ databases">
        <title>MeaNS - Measles Nucleotide Surveillance Program.</title>
        <authorList>
            <person name="Tran T."/>
            <person name="Druce J."/>
        </authorList>
    </citation>
    <scope>NUCLEOTIDE SEQUENCE</scope>
    <source>
        <strain evidence="1">UCB-OBI-ISO-001</strain>
        <tissue evidence="1">Gonad</tissue>
    </source>
</reference>
<organism evidence="1">
    <name type="scientific">Octopus bimaculoides</name>
    <name type="common">California two-spotted octopus</name>
    <dbReference type="NCBI Taxonomy" id="37653"/>
    <lineage>
        <taxon>Eukaryota</taxon>
        <taxon>Metazoa</taxon>
        <taxon>Spiralia</taxon>
        <taxon>Lophotrochozoa</taxon>
        <taxon>Mollusca</taxon>
        <taxon>Cephalopoda</taxon>
        <taxon>Coleoidea</taxon>
        <taxon>Octopodiformes</taxon>
        <taxon>Octopoda</taxon>
        <taxon>Incirrata</taxon>
        <taxon>Octopodidae</taxon>
        <taxon>Octopus</taxon>
    </lineage>
</organism>
<dbReference type="AlphaFoldDB" id="A0A0L8FM13"/>
<name>A0A0L8FM13_OCTBM</name>
<evidence type="ECO:0000313" key="1">
    <source>
        <dbReference type="EMBL" id="KOF65746.1"/>
    </source>
</evidence>
<gene>
    <name evidence="1" type="ORF">OCBIM_22014501mg</name>
</gene>